<dbReference type="EMBL" id="LGRX02003832">
    <property type="protein sequence ID" value="KAK3281457.1"/>
    <property type="molecule type" value="Genomic_DNA"/>
</dbReference>
<proteinExistence type="predicted"/>
<feature type="transmembrane region" description="Helical" evidence="1">
    <location>
        <begin position="106"/>
        <end position="129"/>
    </location>
</feature>
<feature type="transmembrane region" description="Helical" evidence="1">
    <location>
        <begin position="76"/>
        <end position="94"/>
    </location>
</feature>
<sequence length="218" mass="25287">MEMVKETTSSILDWTDNLVKNKPEFISRFYLATGVMTFGFMVASFCCVERCLYDDCITGYGIDQLNRVHYGISHQALQTILLFSAQSIFGFWWFRREDAKVSLSDWVYAFLLGTTAMSVFISVTTWILWDCYAWIDKNLKINGDIYQDETYKQVVDLESGFRAMQVFAMSLFCLFSTFTPCMYWWGKKSLCQEQEQTPIATNHMTFSSTASYQVSDNL</sequence>
<comment type="caution">
    <text evidence="2">The sequence shown here is derived from an EMBL/GenBank/DDBJ whole genome shotgun (WGS) entry which is preliminary data.</text>
</comment>
<evidence type="ECO:0000256" key="1">
    <source>
        <dbReference type="SAM" id="Phobius"/>
    </source>
</evidence>
<keyword evidence="3" id="KW-1185">Reference proteome</keyword>
<accession>A0AAE0GNV3</accession>
<evidence type="ECO:0000313" key="2">
    <source>
        <dbReference type="EMBL" id="KAK3281457.1"/>
    </source>
</evidence>
<reference evidence="2 3" key="1">
    <citation type="journal article" date="2015" name="Genome Biol. Evol.">
        <title>Comparative Genomics of a Bacterivorous Green Alga Reveals Evolutionary Causalities and Consequences of Phago-Mixotrophic Mode of Nutrition.</title>
        <authorList>
            <person name="Burns J.A."/>
            <person name="Paasch A."/>
            <person name="Narechania A."/>
            <person name="Kim E."/>
        </authorList>
    </citation>
    <scope>NUCLEOTIDE SEQUENCE [LARGE SCALE GENOMIC DNA]</scope>
    <source>
        <strain evidence="2 3">PLY_AMNH</strain>
    </source>
</reference>
<feature type="transmembrane region" description="Helical" evidence="1">
    <location>
        <begin position="166"/>
        <end position="186"/>
    </location>
</feature>
<evidence type="ECO:0000313" key="3">
    <source>
        <dbReference type="Proteomes" id="UP001190700"/>
    </source>
</evidence>
<organism evidence="2 3">
    <name type="scientific">Cymbomonas tetramitiformis</name>
    <dbReference type="NCBI Taxonomy" id="36881"/>
    <lineage>
        <taxon>Eukaryota</taxon>
        <taxon>Viridiplantae</taxon>
        <taxon>Chlorophyta</taxon>
        <taxon>Pyramimonadophyceae</taxon>
        <taxon>Pyramimonadales</taxon>
        <taxon>Pyramimonadaceae</taxon>
        <taxon>Cymbomonas</taxon>
    </lineage>
</organism>
<keyword evidence="1" id="KW-0812">Transmembrane</keyword>
<dbReference type="Proteomes" id="UP001190700">
    <property type="component" value="Unassembled WGS sequence"/>
</dbReference>
<gene>
    <name evidence="2" type="ORF">CYMTET_10760</name>
</gene>
<protein>
    <submittedName>
        <fullName evidence="2">Uncharacterized protein</fullName>
    </submittedName>
</protein>
<keyword evidence="1" id="KW-0472">Membrane</keyword>
<keyword evidence="1" id="KW-1133">Transmembrane helix</keyword>
<name>A0AAE0GNV3_9CHLO</name>
<dbReference type="AlphaFoldDB" id="A0AAE0GNV3"/>
<feature type="transmembrane region" description="Helical" evidence="1">
    <location>
        <begin position="29"/>
        <end position="48"/>
    </location>
</feature>